<protein>
    <recommendedName>
        <fullName evidence="5">Enoyl reductase (ER) domain-containing protein</fullName>
    </recommendedName>
</protein>
<feature type="domain" description="Enoyl reductase (ER)" evidence="5">
    <location>
        <begin position="343"/>
        <end position="616"/>
    </location>
</feature>
<dbReference type="EMBL" id="GL385397">
    <property type="protein sequence ID" value="EJT76975.1"/>
    <property type="molecule type" value="Genomic_DNA"/>
</dbReference>
<dbReference type="GO" id="GO:0016491">
    <property type="term" value="F:oxidoreductase activity"/>
    <property type="evidence" value="ECO:0007669"/>
    <property type="project" value="InterPro"/>
</dbReference>
<dbReference type="InterPro" id="IPR013217">
    <property type="entry name" value="Methyltransf_12"/>
</dbReference>
<keyword evidence="4" id="KW-0511">Multifunctional enzyme</keyword>
<keyword evidence="2" id="KW-0597">Phosphoprotein</keyword>
<dbReference type="GO" id="GO:1901336">
    <property type="term" value="P:lactone biosynthetic process"/>
    <property type="evidence" value="ECO:0007669"/>
    <property type="project" value="UniProtKB-ARBA"/>
</dbReference>
<dbReference type="SUPFAM" id="SSF51735">
    <property type="entry name" value="NAD(P)-binding Rossmann-fold domains"/>
    <property type="match status" value="1"/>
</dbReference>
<dbReference type="InterPro" id="IPR029063">
    <property type="entry name" value="SAM-dependent_MTases_sf"/>
</dbReference>
<dbReference type="HOGENOM" id="CLU_011517_0_0_1"/>
<reference evidence="6" key="2">
    <citation type="submission" date="2010-07" db="EMBL/GenBank/DDBJ databases">
        <authorList>
            <consortium name="The Broad Institute Genome Sequencing Platform"/>
            <consortium name="Broad Institute Genome Sequencing Center for Infectious Disease"/>
            <person name="Ma L.-J."/>
            <person name="Dead R."/>
            <person name="Young S."/>
            <person name="Zeng Q."/>
            <person name="Koehrsen M."/>
            <person name="Alvarado L."/>
            <person name="Berlin A."/>
            <person name="Chapman S.B."/>
            <person name="Chen Z."/>
            <person name="Freedman E."/>
            <person name="Gellesch M."/>
            <person name="Goldberg J."/>
            <person name="Griggs A."/>
            <person name="Gujja S."/>
            <person name="Heilman E.R."/>
            <person name="Heiman D."/>
            <person name="Hepburn T."/>
            <person name="Howarth C."/>
            <person name="Jen D."/>
            <person name="Larson L."/>
            <person name="Mehta T."/>
            <person name="Neiman D."/>
            <person name="Pearson M."/>
            <person name="Roberts A."/>
            <person name="Saif S."/>
            <person name="Shea T."/>
            <person name="Shenoy N."/>
            <person name="Sisk P."/>
            <person name="Stolte C."/>
            <person name="Sykes S."/>
            <person name="Walk T."/>
            <person name="White J."/>
            <person name="Yandava C."/>
            <person name="Haas B."/>
            <person name="Nusbaum C."/>
            <person name="Birren B."/>
        </authorList>
    </citation>
    <scope>NUCLEOTIDE SEQUENCE</scope>
    <source>
        <strain evidence="6">R3-111a-1</strain>
    </source>
</reference>
<evidence type="ECO:0000313" key="8">
    <source>
        <dbReference type="Proteomes" id="UP000006039"/>
    </source>
</evidence>
<dbReference type="InterPro" id="IPR056501">
    <property type="entry name" value="NAD-bd_HRPKS_sdrA"/>
</dbReference>
<gene>
    <name evidence="7" type="primary">20347347</name>
    <name evidence="6" type="ORF">GGTG_06889</name>
</gene>
<dbReference type="eggNOG" id="KOG1202">
    <property type="taxonomic scope" value="Eukaryota"/>
</dbReference>
<dbReference type="SUPFAM" id="SSF50129">
    <property type="entry name" value="GroES-like"/>
    <property type="match status" value="1"/>
</dbReference>
<accession>J3P042</accession>
<name>J3P042_GAET3</name>
<evidence type="ECO:0000313" key="6">
    <source>
        <dbReference type="EMBL" id="EJT76975.1"/>
    </source>
</evidence>
<sequence>MTEGDLLYAFYRGAFGASVNANAAEFVGLVSDKDPGGLRIIEVGAGTGAADRFTADSSILDFATLDIESDPTDQGFEPESYDLVVAVNVLHATKSIKETLEHCFKLLRPGATAARGGGTTLGYGVDVDIRGDKDEYEEPVSLIISTKPVAPKEAVPGFAVISTGTEVTESLAKTIQDHFKSAGYEATVAQWGKITKSEDDDWARLRDVILGSAGTLWITGGGAINDCPEPLKSLMVGLARAIRNKNAGACLSTLNINPASSPRFDAAKAAESVLKVAISRTTSGDGGSEVEFASRNGIVYIPRTESLADVDANLHRHEAQGEPKLVPLKGYGHPLKLTIKTPGLLDTFRPARHVPAGGRRNRDVLVALGNLPEFALGVHASGVVKRLGKASAFKPGDRVITSTRDAFATMLQFPAKGAIIISDRMSFEEAASMPLVFLTAYYAFVTVGRLEKGETVLIHAAAGGVGQATIQIAQRQGVGIFATVGTDGKRKLVSESYGTPEDHIFSSRDLSFATVVLRATNGKGVDVVFNSLAGKALRLSREKCLAPFGRFLEIGKADLFANTGGMSPFLDNKAYLGVNLLDFENNPTPRAVALWEATVELIHSGAVKPVQPVQPV</sequence>
<dbReference type="CDD" id="cd02440">
    <property type="entry name" value="AdoMet_MTases"/>
    <property type="match status" value="1"/>
</dbReference>
<dbReference type="GeneID" id="20347347"/>
<dbReference type="VEuPathDB" id="FungiDB:GGTG_06889"/>
<dbReference type="RefSeq" id="XP_009222975.1">
    <property type="nucleotide sequence ID" value="XM_009224711.1"/>
</dbReference>
<dbReference type="PANTHER" id="PTHR45681">
    <property type="entry name" value="POLYKETIDE SYNTHASE 44-RELATED"/>
    <property type="match status" value="1"/>
</dbReference>
<dbReference type="SUPFAM" id="SSF53335">
    <property type="entry name" value="S-adenosyl-L-methionine-dependent methyltransferases"/>
    <property type="match status" value="1"/>
</dbReference>
<evidence type="ECO:0000313" key="7">
    <source>
        <dbReference type="EnsemblFungi" id="EJT76975"/>
    </source>
</evidence>
<dbReference type="GO" id="GO:0016740">
    <property type="term" value="F:transferase activity"/>
    <property type="evidence" value="ECO:0007669"/>
    <property type="project" value="UniProtKB-KW"/>
</dbReference>
<dbReference type="Gene3D" id="3.90.180.10">
    <property type="entry name" value="Medium-chain alcohol dehydrogenases, catalytic domain"/>
    <property type="match status" value="1"/>
</dbReference>
<evidence type="ECO:0000256" key="4">
    <source>
        <dbReference type="ARBA" id="ARBA00023268"/>
    </source>
</evidence>
<keyword evidence="8" id="KW-1185">Reference proteome</keyword>
<dbReference type="InterPro" id="IPR011032">
    <property type="entry name" value="GroES-like_sf"/>
</dbReference>
<proteinExistence type="predicted"/>
<reference evidence="6" key="3">
    <citation type="submission" date="2010-09" db="EMBL/GenBank/DDBJ databases">
        <title>Annotation of Gaeumannomyces graminis var. tritici R3-111a-1.</title>
        <authorList>
            <consortium name="The Broad Institute Genome Sequencing Platform"/>
            <person name="Ma L.-J."/>
            <person name="Dead R."/>
            <person name="Young S.K."/>
            <person name="Zeng Q."/>
            <person name="Gargeya S."/>
            <person name="Fitzgerald M."/>
            <person name="Haas B."/>
            <person name="Abouelleil A."/>
            <person name="Alvarado L."/>
            <person name="Arachchi H.M."/>
            <person name="Berlin A."/>
            <person name="Brown A."/>
            <person name="Chapman S.B."/>
            <person name="Chen Z."/>
            <person name="Dunbar C."/>
            <person name="Freedman E."/>
            <person name="Gearin G."/>
            <person name="Gellesch M."/>
            <person name="Goldberg J."/>
            <person name="Griggs A."/>
            <person name="Gujja S."/>
            <person name="Heiman D."/>
            <person name="Howarth C."/>
            <person name="Larson L."/>
            <person name="Lui A."/>
            <person name="MacDonald P.J.P."/>
            <person name="Mehta T."/>
            <person name="Montmayeur A."/>
            <person name="Murphy C."/>
            <person name="Neiman D."/>
            <person name="Pearson M."/>
            <person name="Priest M."/>
            <person name="Roberts A."/>
            <person name="Saif S."/>
            <person name="Shea T."/>
            <person name="Shenoy N."/>
            <person name="Sisk P."/>
            <person name="Stolte C."/>
            <person name="Sykes S."/>
            <person name="Yandava C."/>
            <person name="Wortman J."/>
            <person name="Nusbaum C."/>
            <person name="Birren B."/>
        </authorList>
    </citation>
    <scope>NUCLEOTIDE SEQUENCE</scope>
    <source>
        <strain evidence="6">R3-111a-1</strain>
    </source>
</reference>
<dbReference type="InterPro" id="IPR036291">
    <property type="entry name" value="NAD(P)-bd_dom_sf"/>
</dbReference>
<dbReference type="STRING" id="644352.J3P042"/>
<reference evidence="7" key="5">
    <citation type="submission" date="2018-04" db="UniProtKB">
        <authorList>
            <consortium name="EnsemblFungi"/>
        </authorList>
    </citation>
    <scope>IDENTIFICATION</scope>
    <source>
        <strain evidence="7">R3-111a-1</strain>
    </source>
</reference>
<dbReference type="Gene3D" id="3.40.50.150">
    <property type="entry name" value="Vaccinia Virus protein VP39"/>
    <property type="match status" value="1"/>
</dbReference>
<dbReference type="InterPro" id="IPR013149">
    <property type="entry name" value="ADH-like_C"/>
</dbReference>
<reference evidence="8" key="1">
    <citation type="submission" date="2010-07" db="EMBL/GenBank/DDBJ databases">
        <title>The genome sequence of Gaeumannomyces graminis var. tritici strain R3-111a-1.</title>
        <authorList>
            <consortium name="The Broad Institute Genome Sequencing Platform"/>
            <person name="Ma L.-J."/>
            <person name="Dead R."/>
            <person name="Young S."/>
            <person name="Zeng Q."/>
            <person name="Koehrsen M."/>
            <person name="Alvarado L."/>
            <person name="Berlin A."/>
            <person name="Chapman S.B."/>
            <person name="Chen Z."/>
            <person name="Freedman E."/>
            <person name="Gellesch M."/>
            <person name="Goldberg J."/>
            <person name="Griggs A."/>
            <person name="Gujja S."/>
            <person name="Heilman E.R."/>
            <person name="Heiman D."/>
            <person name="Hepburn T."/>
            <person name="Howarth C."/>
            <person name="Jen D."/>
            <person name="Larson L."/>
            <person name="Mehta T."/>
            <person name="Neiman D."/>
            <person name="Pearson M."/>
            <person name="Roberts A."/>
            <person name="Saif S."/>
            <person name="Shea T."/>
            <person name="Shenoy N."/>
            <person name="Sisk P."/>
            <person name="Stolte C."/>
            <person name="Sykes S."/>
            <person name="Walk T."/>
            <person name="White J."/>
            <person name="Yandava C."/>
            <person name="Haas B."/>
            <person name="Nusbaum C."/>
            <person name="Birren B."/>
        </authorList>
    </citation>
    <scope>NUCLEOTIDE SEQUENCE [LARGE SCALE GENOMIC DNA]</scope>
    <source>
        <strain evidence="8">R3-111a-1</strain>
    </source>
</reference>
<dbReference type="OrthoDB" id="5093528at2759"/>
<dbReference type="Proteomes" id="UP000006039">
    <property type="component" value="Unassembled WGS sequence"/>
</dbReference>
<dbReference type="Pfam" id="PF23114">
    <property type="entry name" value="NAD-bd_HRPKS_sdrA"/>
    <property type="match status" value="1"/>
</dbReference>
<evidence type="ECO:0000256" key="1">
    <source>
        <dbReference type="ARBA" id="ARBA00022450"/>
    </source>
</evidence>
<dbReference type="GO" id="GO:0044550">
    <property type="term" value="P:secondary metabolite biosynthetic process"/>
    <property type="evidence" value="ECO:0007669"/>
    <property type="project" value="UniProtKB-ARBA"/>
</dbReference>
<dbReference type="Pfam" id="PF08242">
    <property type="entry name" value="Methyltransf_12"/>
    <property type="match status" value="1"/>
</dbReference>
<dbReference type="FunFam" id="3.40.50.720:FF:000209">
    <property type="entry name" value="Polyketide synthase Pks12"/>
    <property type="match status" value="1"/>
</dbReference>
<dbReference type="Pfam" id="PF00107">
    <property type="entry name" value="ADH_zinc_N"/>
    <property type="match status" value="1"/>
</dbReference>
<dbReference type="InterPro" id="IPR050444">
    <property type="entry name" value="Polyketide_Synthase"/>
</dbReference>
<dbReference type="SMART" id="SM00829">
    <property type="entry name" value="PKS_ER"/>
    <property type="match status" value="1"/>
</dbReference>
<dbReference type="AlphaFoldDB" id="J3P042"/>
<dbReference type="PANTHER" id="PTHR45681:SF6">
    <property type="entry name" value="POLYKETIDE SYNTHASE 37"/>
    <property type="match status" value="1"/>
</dbReference>
<dbReference type="InterPro" id="IPR020843">
    <property type="entry name" value="ER"/>
</dbReference>
<reference evidence="7" key="4">
    <citation type="journal article" date="2015" name="G3 (Bethesda)">
        <title>Genome sequences of three phytopathogenic species of the Magnaporthaceae family of fungi.</title>
        <authorList>
            <person name="Okagaki L.H."/>
            <person name="Nunes C.C."/>
            <person name="Sailsbery J."/>
            <person name="Clay B."/>
            <person name="Brown D."/>
            <person name="John T."/>
            <person name="Oh Y."/>
            <person name="Young N."/>
            <person name="Fitzgerald M."/>
            <person name="Haas B.J."/>
            <person name="Zeng Q."/>
            <person name="Young S."/>
            <person name="Adiconis X."/>
            <person name="Fan L."/>
            <person name="Levin J.Z."/>
            <person name="Mitchell T.K."/>
            <person name="Okubara P.A."/>
            <person name="Farman M.L."/>
            <person name="Kohn L.M."/>
            <person name="Birren B."/>
            <person name="Ma L.-J."/>
            <person name="Dean R.A."/>
        </authorList>
    </citation>
    <scope>NUCLEOTIDE SEQUENCE</scope>
    <source>
        <strain evidence="7">R3-111a-1</strain>
    </source>
</reference>
<evidence type="ECO:0000256" key="3">
    <source>
        <dbReference type="ARBA" id="ARBA00022679"/>
    </source>
</evidence>
<evidence type="ECO:0000259" key="5">
    <source>
        <dbReference type="SMART" id="SM00829"/>
    </source>
</evidence>
<keyword evidence="1" id="KW-0596">Phosphopantetheine</keyword>
<dbReference type="EnsemblFungi" id="EJT76975">
    <property type="protein sequence ID" value="EJT76975"/>
    <property type="gene ID" value="GGTG_06889"/>
</dbReference>
<keyword evidence="3" id="KW-0808">Transferase</keyword>
<evidence type="ECO:0000256" key="2">
    <source>
        <dbReference type="ARBA" id="ARBA00022553"/>
    </source>
</evidence>
<dbReference type="CDD" id="cd05195">
    <property type="entry name" value="enoyl_red"/>
    <property type="match status" value="1"/>
</dbReference>
<organism evidence="6">
    <name type="scientific">Gaeumannomyces tritici (strain R3-111a-1)</name>
    <name type="common">Wheat and barley take-all root rot fungus</name>
    <name type="synonym">Gaeumannomyces graminis var. tritici</name>
    <dbReference type="NCBI Taxonomy" id="644352"/>
    <lineage>
        <taxon>Eukaryota</taxon>
        <taxon>Fungi</taxon>
        <taxon>Dikarya</taxon>
        <taxon>Ascomycota</taxon>
        <taxon>Pezizomycotina</taxon>
        <taxon>Sordariomycetes</taxon>
        <taxon>Sordariomycetidae</taxon>
        <taxon>Magnaporthales</taxon>
        <taxon>Magnaporthaceae</taxon>
        <taxon>Gaeumannomyces</taxon>
    </lineage>
</organism>